<evidence type="ECO:0000313" key="1">
    <source>
        <dbReference type="EMBL" id="SVC65667.1"/>
    </source>
</evidence>
<dbReference type="Gene3D" id="3.40.50.720">
    <property type="entry name" value="NAD(P)-binding Rossmann-like Domain"/>
    <property type="match status" value="1"/>
</dbReference>
<gene>
    <name evidence="1" type="ORF">METZ01_LOCUS318521</name>
</gene>
<reference evidence="1" key="1">
    <citation type="submission" date="2018-05" db="EMBL/GenBank/DDBJ databases">
        <authorList>
            <person name="Lanie J.A."/>
            <person name="Ng W.-L."/>
            <person name="Kazmierczak K.M."/>
            <person name="Andrzejewski T.M."/>
            <person name="Davidsen T.M."/>
            <person name="Wayne K.J."/>
            <person name="Tettelin H."/>
            <person name="Glass J.I."/>
            <person name="Rusch D."/>
            <person name="Podicherti R."/>
            <person name="Tsui H.-C.T."/>
            <person name="Winkler M.E."/>
        </authorList>
    </citation>
    <scope>NUCLEOTIDE SEQUENCE</scope>
</reference>
<sequence>MSNIAVIGAGYVGLVTGLGFAQL</sequence>
<dbReference type="AlphaFoldDB" id="A0A382NYW7"/>
<organism evidence="1">
    <name type="scientific">marine metagenome</name>
    <dbReference type="NCBI Taxonomy" id="408172"/>
    <lineage>
        <taxon>unclassified sequences</taxon>
        <taxon>metagenomes</taxon>
        <taxon>ecological metagenomes</taxon>
    </lineage>
</organism>
<proteinExistence type="predicted"/>
<protein>
    <submittedName>
        <fullName evidence="1">Uncharacterized protein</fullName>
    </submittedName>
</protein>
<dbReference type="EMBL" id="UINC01103353">
    <property type="protein sequence ID" value="SVC65667.1"/>
    <property type="molecule type" value="Genomic_DNA"/>
</dbReference>
<accession>A0A382NYW7</accession>
<feature type="non-terminal residue" evidence="1">
    <location>
        <position position="23"/>
    </location>
</feature>
<name>A0A382NYW7_9ZZZZ</name>